<evidence type="ECO:0000256" key="10">
    <source>
        <dbReference type="ARBA" id="ARBA00074578"/>
    </source>
</evidence>
<dbReference type="CDD" id="cd00063">
    <property type="entry name" value="FN3"/>
    <property type="match status" value="1"/>
</dbReference>
<proteinExistence type="inferred from homology"/>
<feature type="chain" id="PRO_5021227637" description="Interleukin-27 subunit beta" evidence="11">
    <location>
        <begin position="20"/>
        <end position="242"/>
    </location>
</feature>
<dbReference type="PANTHER" id="PTHR48483">
    <property type="entry name" value="INTERLEUKIN-27 SUBUNIT BETA"/>
    <property type="match status" value="1"/>
</dbReference>
<evidence type="ECO:0000256" key="6">
    <source>
        <dbReference type="ARBA" id="ARBA00022737"/>
    </source>
</evidence>
<dbReference type="Pfam" id="PF00041">
    <property type="entry name" value="fn3"/>
    <property type="match status" value="1"/>
</dbReference>
<sequence>MGSLATWPIPAMTWRLALALSWASYGHQRVWTKVEESPRLLSVQCWAVRYPEAIDCSWTTDRETATDPEPGLQASFIATYRLGMISQGETHPCLQPSPEARSCVIPDIQMFSMTPYILNITVITQQGARSSLVPFIAEHIIKPDPPEAMSVSPIPGKQLRVQWEPPHSWPLPRYFPLKYLIRYQRQGATRFRQVGPIEETSFILQGLRPRTQYQVQVAAGDFMDYGELSTWSTVVATTPGSK</sequence>
<evidence type="ECO:0000259" key="12">
    <source>
        <dbReference type="PROSITE" id="PS50853"/>
    </source>
</evidence>
<gene>
    <name evidence="13" type="primary">EBI3</name>
</gene>
<feature type="signal peptide" evidence="11">
    <location>
        <begin position="1"/>
        <end position="19"/>
    </location>
</feature>
<dbReference type="InterPro" id="IPR003961">
    <property type="entry name" value="FN3_dom"/>
</dbReference>
<dbReference type="OrthoDB" id="6381660at2759"/>
<evidence type="ECO:0000256" key="2">
    <source>
        <dbReference type="ARBA" id="ARBA00010890"/>
    </source>
</evidence>
<dbReference type="RefSeq" id="XP_027706939.1">
    <property type="nucleotide sequence ID" value="XM_027851138.1"/>
</dbReference>
<accession>A0A4X2MF03</accession>
<dbReference type="CTD" id="10148"/>
<dbReference type="GO" id="GO:0002376">
    <property type="term" value="P:immune system process"/>
    <property type="evidence" value="ECO:0007669"/>
    <property type="project" value="UniProtKB-ARBA"/>
</dbReference>
<keyword evidence="6" id="KW-0677">Repeat</keyword>
<dbReference type="InterPro" id="IPR013783">
    <property type="entry name" value="Ig-like_fold"/>
</dbReference>
<dbReference type="Pfam" id="PF24031">
    <property type="entry name" value="FN3_IL27B_N"/>
    <property type="match status" value="1"/>
</dbReference>
<evidence type="ECO:0000256" key="9">
    <source>
        <dbReference type="ARBA" id="ARBA00064712"/>
    </source>
</evidence>
<evidence type="ECO:0000256" key="8">
    <source>
        <dbReference type="ARBA" id="ARBA00060104"/>
    </source>
</evidence>
<dbReference type="GeneTree" id="ENSGT00940000160050"/>
<dbReference type="GO" id="GO:0005125">
    <property type="term" value="F:cytokine activity"/>
    <property type="evidence" value="ECO:0007669"/>
    <property type="project" value="UniProtKB-KW"/>
</dbReference>
<dbReference type="Ensembl" id="ENSVURT00010036791.1">
    <property type="protein sequence ID" value="ENSVURP00010032310.1"/>
    <property type="gene ID" value="ENSVURG00010024663.1"/>
</dbReference>
<comment type="similarity">
    <text evidence="2">Belongs to the type I cytokine receptor family. Type 3 subfamily.</text>
</comment>
<comment type="subcellular location">
    <subcellularLocation>
        <location evidence="1">Secreted</location>
    </subcellularLocation>
</comment>
<dbReference type="GO" id="GO:0005615">
    <property type="term" value="C:extracellular space"/>
    <property type="evidence" value="ECO:0007669"/>
    <property type="project" value="UniProtKB-KW"/>
</dbReference>
<dbReference type="SUPFAM" id="SSF49265">
    <property type="entry name" value="Fibronectin type III"/>
    <property type="match status" value="2"/>
</dbReference>
<dbReference type="GO" id="GO:0004896">
    <property type="term" value="F:cytokine receptor activity"/>
    <property type="evidence" value="ECO:0007669"/>
    <property type="project" value="Ensembl"/>
</dbReference>
<protein>
    <recommendedName>
        <fullName evidence="10">Interleukin-27 subunit beta</fullName>
    </recommendedName>
</protein>
<evidence type="ECO:0000256" key="1">
    <source>
        <dbReference type="ARBA" id="ARBA00004613"/>
    </source>
</evidence>
<dbReference type="PANTHER" id="PTHR48483:SF2">
    <property type="entry name" value="INTERLEUKIN-27 SUBUNIT BETA"/>
    <property type="match status" value="1"/>
</dbReference>
<dbReference type="Proteomes" id="UP000314987">
    <property type="component" value="Unassembled WGS sequence"/>
</dbReference>
<dbReference type="FunFam" id="2.60.40.10:FF:001499">
    <property type="entry name" value="Interleukin-27 subunit beta"/>
    <property type="match status" value="1"/>
</dbReference>
<keyword evidence="4" id="KW-0964">Secreted</keyword>
<name>A0A4X2MF03_VOMUR</name>
<dbReference type="AlphaFoldDB" id="A0A4X2MF03"/>
<reference evidence="13" key="2">
    <citation type="submission" date="2025-08" db="UniProtKB">
        <authorList>
            <consortium name="Ensembl"/>
        </authorList>
    </citation>
    <scope>IDENTIFICATION</scope>
</reference>
<dbReference type="SMART" id="SM00060">
    <property type="entry name" value="FN3"/>
    <property type="match status" value="1"/>
</dbReference>
<comment type="subunit">
    <text evidence="9">Heterodimer with IL27/IL27A; not disulfide-linked. This heterodimer is known as interleukin IL-27. Heterodimer with IL12A; not disulfide-linked. This heterodimer is known as interleukin IL-35. Interacts with SQSTM1.</text>
</comment>
<dbReference type="PROSITE" id="PS50853">
    <property type="entry name" value="FN3"/>
    <property type="match status" value="1"/>
</dbReference>
<dbReference type="Gene3D" id="2.60.40.10">
    <property type="entry name" value="Immunoglobulins"/>
    <property type="match status" value="2"/>
</dbReference>
<evidence type="ECO:0000256" key="7">
    <source>
        <dbReference type="ARBA" id="ARBA00023180"/>
    </source>
</evidence>
<evidence type="ECO:0000313" key="14">
    <source>
        <dbReference type="Proteomes" id="UP000314987"/>
    </source>
</evidence>
<reference evidence="13" key="3">
    <citation type="submission" date="2025-09" db="UniProtKB">
        <authorList>
            <consortium name="Ensembl"/>
        </authorList>
    </citation>
    <scope>IDENTIFICATION</scope>
</reference>
<feature type="domain" description="Fibronectin type-III" evidence="12">
    <location>
        <begin position="145"/>
        <end position="240"/>
    </location>
</feature>
<evidence type="ECO:0000256" key="11">
    <source>
        <dbReference type="SAM" id="SignalP"/>
    </source>
</evidence>
<organism evidence="13 14">
    <name type="scientific">Vombatus ursinus</name>
    <name type="common">Common wombat</name>
    <dbReference type="NCBI Taxonomy" id="29139"/>
    <lineage>
        <taxon>Eukaryota</taxon>
        <taxon>Metazoa</taxon>
        <taxon>Chordata</taxon>
        <taxon>Craniata</taxon>
        <taxon>Vertebrata</taxon>
        <taxon>Euteleostomi</taxon>
        <taxon>Mammalia</taxon>
        <taxon>Metatheria</taxon>
        <taxon>Diprotodontia</taxon>
        <taxon>Vombatidae</taxon>
        <taxon>Vombatus</taxon>
    </lineage>
</organism>
<evidence type="ECO:0000256" key="4">
    <source>
        <dbReference type="ARBA" id="ARBA00022525"/>
    </source>
</evidence>
<dbReference type="OMA" id="FQVCAKE"/>
<keyword evidence="5 11" id="KW-0732">Signal</keyword>
<evidence type="ECO:0000256" key="3">
    <source>
        <dbReference type="ARBA" id="ARBA00022514"/>
    </source>
</evidence>
<keyword evidence="7" id="KW-0325">Glycoprotein</keyword>
<dbReference type="GeneID" id="114035140"/>
<comment type="function">
    <text evidence="8">Associates with IL27 to form the IL-27 interleukin, a heterodimeric cytokine which functions in innate immunity. IL-27 has pro- and anti-inflammatory properties, that can regulate T-helper cell development, suppress T-cell proliferation, stimulate cytotoxic T-cell activity, induce isotype switching in B-cells, and that has diverse effects on innate immune cells. Among its target cells are CD4 T-helper cells which can differentiate in type 1 effector cells (TH1), type 2 effector cells (TH2) and IL17 producing helper T-cells (TH17). It drives rapid clonal expansion of naive but not memory CD4 T-cells. It also strongly synergizes with IL-12 to trigger interferon-gamma/IFN-gamma production of naive CD4 T-cells, binds to the cytokine receptor WSX-1/TCCR. Another important role of IL-27 is its antitumor activity as well as its antiangiogenic activity with activation of production of antiangiogenic chemokines.</text>
</comment>
<reference evidence="14" key="1">
    <citation type="submission" date="2018-12" db="EMBL/GenBank/DDBJ databases">
        <authorList>
            <person name="Yazar S."/>
        </authorList>
    </citation>
    <scope>NUCLEOTIDE SEQUENCE [LARGE SCALE GENOMIC DNA]</scope>
</reference>
<dbReference type="STRING" id="29139.ENSVURP00010032310"/>
<dbReference type="InterPro" id="IPR053073">
    <property type="entry name" value="IL11/IL27_subunit_beta"/>
</dbReference>
<evidence type="ECO:0000256" key="5">
    <source>
        <dbReference type="ARBA" id="ARBA00022729"/>
    </source>
</evidence>
<dbReference type="InterPro" id="IPR036116">
    <property type="entry name" value="FN3_sf"/>
</dbReference>
<evidence type="ECO:0000313" key="13">
    <source>
        <dbReference type="Ensembl" id="ENSVURP00010032310.1"/>
    </source>
</evidence>
<dbReference type="FunFam" id="2.60.40.10:FF:000136">
    <property type="entry name" value="Ciliary neurotrophic factor receptor alpha"/>
    <property type="match status" value="1"/>
</dbReference>
<keyword evidence="14" id="KW-1185">Reference proteome</keyword>
<dbReference type="InterPro" id="IPR056621">
    <property type="entry name" value="FN3_IL27B_N"/>
</dbReference>
<keyword evidence="3" id="KW-0202">Cytokine</keyword>